<evidence type="ECO:0000256" key="1">
    <source>
        <dbReference type="ARBA" id="ARBA00004496"/>
    </source>
</evidence>
<keyword evidence="7 9" id="KW-0067">ATP-binding</keyword>
<dbReference type="InterPro" id="IPR046336">
    <property type="entry name" value="Lon_prtase_N_sf"/>
</dbReference>
<keyword evidence="2 9" id="KW-0963">Cytoplasm</keyword>
<accession>A0A1G6KTM6</accession>
<dbReference type="GO" id="GO:0005737">
    <property type="term" value="C:cytoplasm"/>
    <property type="evidence" value="ECO:0007669"/>
    <property type="project" value="UniProtKB-SubCell"/>
</dbReference>
<evidence type="ECO:0000313" key="18">
    <source>
        <dbReference type="EMBL" id="SDC34462.1"/>
    </source>
</evidence>
<evidence type="ECO:0000256" key="14">
    <source>
        <dbReference type="RuleBase" id="RU000591"/>
    </source>
</evidence>
<feature type="domain" description="Lon N-terminal" evidence="17">
    <location>
        <begin position="19"/>
        <end position="219"/>
    </location>
</feature>
<dbReference type="SMART" id="SM00382">
    <property type="entry name" value="AAA"/>
    <property type="match status" value="1"/>
</dbReference>
<dbReference type="GO" id="GO:0004252">
    <property type="term" value="F:serine-type endopeptidase activity"/>
    <property type="evidence" value="ECO:0007669"/>
    <property type="project" value="UniProtKB-UniRule"/>
</dbReference>
<dbReference type="SUPFAM" id="SSF88697">
    <property type="entry name" value="PUA domain-like"/>
    <property type="match status" value="1"/>
</dbReference>
<evidence type="ECO:0000256" key="11">
    <source>
        <dbReference type="PIRSR" id="PIRSR001174-1"/>
    </source>
</evidence>
<comment type="subunit">
    <text evidence="9 10">Homohexamer. Organized in a ring with a central cavity.</text>
</comment>
<evidence type="ECO:0000259" key="17">
    <source>
        <dbReference type="PROSITE" id="PS51787"/>
    </source>
</evidence>
<dbReference type="GO" id="GO:0016887">
    <property type="term" value="F:ATP hydrolysis activity"/>
    <property type="evidence" value="ECO:0007669"/>
    <property type="project" value="UniProtKB-UniRule"/>
</dbReference>
<evidence type="ECO:0000256" key="15">
    <source>
        <dbReference type="SAM" id="Coils"/>
    </source>
</evidence>
<feature type="active site" evidence="9 11">
    <location>
        <position position="740"/>
    </location>
</feature>
<dbReference type="Pfam" id="PF02190">
    <property type="entry name" value="LON_substr_bdg"/>
    <property type="match status" value="1"/>
</dbReference>
<dbReference type="Gene3D" id="1.10.8.60">
    <property type="match status" value="1"/>
</dbReference>
<dbReference type="InterPro" id="IPR027065">
    <property type="entry name" value="Lon_Prtase"/>
</dbReference>
<dbReference type="InterPro" id="IPR014721">
    <property type="entry name" value="Ribsml_uS5_D2-typ_fold_subgr"/>
</dbReference>
<evidence type="ECO:0000256" key="2">
    <source>
        <dbReference type="ARBA" id="ARBA00022490"/>
    </source>
</evidence>
<dbReference type="FunFam" id="3.40.50.300:FF:000382">
    <property type="entry name" value="Lon protease homolog 2, peroxisomal"/>
    <property type="match status" value="1"/>
</dbReference>
<dbReference type="SUPFAM" id="SSF52540">
    <property type="entry name" value="P-loop containing nucleoside triphosphate hydrolases"/>
    <property type="match status" value="1"/>
</dbReference>
<reference evidence="19" key="1">
    <citation type="submission" date="2016-10" db="EMBL/GenBank/DDBJ databases">
        <authorList>
            <person name="Varghese N."/>
            <person name="Submissions S."/>
        </authorList>
    </citation>
    <scope>NUCLEOTIDE SEQUENCE [LARGE SCALE GENOMIC DNA]</scope>
    <source>
        <strain evidence="19">DSM 8415</strain>
    </source>
</reference>
<dbReference type="Gene3D" id="1.20.5.5270">
    <property type="match status" value="1"/>
</dbReference>
<name>A0A1G6KTM6_9BACT</name>
<keyword evidence="3 9" id="KW-0645">Protease</keyword>
<dbReference type="InterPro" id="IPR054594">
    <property type="entry name" value="Lon_lid"/>
</dbReference>
<dbReference type="GO" id="GO:0006515">
    <property type="term" value="P:protein quality control for misfolded or incompletely synthesized proteins"/>
    <property type="evidence" value="ECO:0007669"/>
    <property type="project" value="UniProtKB-UniRule"/>
</dbReference>
<dbReference type="InterPro" id="IPR008269">
    <property type="entry name" value="Lon_proteolytic"/>
</dbReference>
<evidence type="ECO:0000256" key="10">
    <source>
        <dbReference type="PIRNR" id="PIRNR001174"/>
    </source>
</evidence>
<sequence length="793" mass="89655">MSDTNENVFNQDIEIPNILPVVPLRDMVVFPYMVTPLLVGREFSIKAIDEALSKDRIIFVVSQKNFEVNEPTPDQINTVGTVCLILRMLKMPDGRVKILVQGLRKASIVNYTKTISDSPYFEAHISILQDQLPSTPEEEIEVEVLIRTIKDQLQKLVALNKNIPNDIVVIANNIEKSEQFADIIIANLQLKLNQMQELIEILSVKERLRKIVSILNRELQILDMQAKIQREAREEISKAQREYFLKEQLKAVKKELGEKEDSDEIEELRQKIEAANMSEQAKKECLKQLSRLEKMYPDSAEANVIRTYLDWMISLPWSVSSEDKLDIKLVEKALNEDHYDIEDAKKRILEYLAVKKIKNDMKGPILCFVGPPGVGKTSLAKSIARAMGRKLWRISLGGVRDEAEIRGHRRTYVGALPGRIIQGLKQTGTNNPVFVLDEIDKLGSDFRGDPASAMLEVLDPEQNYEFEDHYIGVPFDLSKVFFITTANSTDTIPAPLLDRMEIVRLSGYTTIEKLKIAKKYIIPKQIENHGLKDYNIKFTDKAILSIIENYSKEAGVRNLEKNITAILRKIARQIVESPKKDKTTLYEINVKNLEKYLGIPRFYSSEKLDRDYVGIATGLAWTPVGGDVLFIEALKVKGSGKLILTGSLGDVFKESAQAAVSFARAQYKELNLEEEFYEKYDFHIHVPEGATPKDGPSAGITIACAIISALTNKPVRSDVAMTGEITLTGRVLPIGGLKEKTLAALRAGIKEIIVPFDNKKDVAEIQSQLKIKDVKFYFVKDMKEVLKYALKDE</sequence>
<dbReference type="EMBL" id="FMYU01000004">
    <property type="protein sequence ID" value="SDC34462.1"/>
    <property type="molecule type" value="Genomic_DNA"/>
</dbReference>
<feature type="binding site" evidence="9 12">
    <location>
        <begin position="370"/>
        <end position="377"/>
    </location>
    <ligand>
        <name>ATP</name>
        <dbReference type="ChEBI" id="CHEBI:30616"/>
    </ligand>
</feature>
<evidence type="ECO:0000313" key="19">
    <source>
        <dbReference type="Proteomes" id="UP000199411"/>
    </source>
</evidence>
<dbReference type="HAMAP" id="MF_01973">
    <property type="entry name" value="lon_bact"/>
    <property type="match status" value="1"/>
</dbReference>
<evidence type="ECO:0000256" key="12">
    <source>
        <dbReference type="PIRSR" id="PIRSR001174-2"/>
    </source>
</evidence>
<dbReference type="Pfam" id="PF05362">
    <property type="entry name" value="Lon_C"/>
    <property type="match status" value="1"/>
</dbReference>
<dbReference type="SUPFAM" id="SSF54211">
    <property type="entry name" value="Ribosomal protein S5 domain 2-like"/>
    <property type="match status" value="1"/>
</dbReference>
<keyword evidence="15" id="KW-0175">Coiled coil</keyword>
<dbReference type="PROSITE" id="PS01046">
    <property type="entry name" value="LON_SER"/>
    <property type="match status" value="1"/>
</dbReference>
<feature type="active site" evidence="9 11">
    <location>
        <position position="697"/>
    </location>
</feature>
<dbReference type="NCBIfam" id="TIGR00763">
    <property type="entry name" value="lon"/>
    <property type="match status" value="1"/>
</dbReference>
<dbReference type="Pfam" id="PF22667">
    <property type="entry name" value="Lon_lid"/>
    <property type="match status" value="1"/>
</dbReference>
<comment type="induction">
    <text evidence="9">By heat shock.</text>
</comment>
<evidence type="ECO:0000256" key="6">
    <source>
        <dbReference type="ARBA" id="ARBA00022825"/>
    </source>
</evidence>
<keyword evidence="19" id="KW-1185">Reference proteome</keyword>
<dbReference type="PIRSF" id="PIRSF001174">
    <property type="entry name" value="Lon_proteas"/>
    <property type="match status" value="1"/>
</dbReference>
<dbReference type="InterPro" id="IPR008268">
    <property type="entry name" value="Peptidase_S16_AS"/>
</dbReference>
<dbReference type="Gene3D" id="3.30.230.10">
    <property type="match status" value="1"/>
</dbReference>
<keyword evidence="6 9" id="KW-0720">Serine protease</keyword>
<comment type="subcellular location">
    <subcellularLocation>
        <location evidence="1 9 10">Cytoplasm</location>
    </subcellularLocation>
</comment>
<dbReference type="PRINTS" id="PR00830">
    <property type="entry name" value="ENDOLAPTASE"/>
</dbReference>
<comment type="catalytic activity">
    <reaction evidence="9 10 13">
        <text>Hydrolysis of proteins in presence of ATP.</text>
        <dbReference type="EC" id="3.4.21.53"/>
    </reaction>
</comment>
<dbReference type="InterPro" id="IPR027543">
    <property type="entry name" value="Lon_bac"/>
</dbReference>
<dbReference type="InterPro" id="IPR003959">
    <property type="entry name" value="ATPase_AAA_core"/>
</dbReference>
<dbReference type="Gene3D" id="3.40.50.300">
    <property type="entry name" value="P-loop containing nucleotide triphosphate hydrolases"/>
    <property type="match status" value="1"/>
</dbReference>
<organism evidence="18 19">
    <name type="scientific">Desulfurella multipotens</name>
    <dbReference type="NCBI Taxonomy" id="79269"/>
    <lineage>
        <taxon>Bacteria</taxon>
        <taxon>Pseudomonadati</taxon>
        <taxon>Campylobacterota</taxon>
        <taxon>Desulfurellia</taxon>
        <taxon>Desulfurellales</taxon>
        <taxon>Desulfurellaceae</taxon>
        <taxon>Desulfurella</taxon>
    </lineage>
</organism>
<keyword evidence="8 9" id="KW-0346">Stress response</keyword>
<evidence type="ECO:0000256" key="5">
    <source>
        <dbReference type="ARBA" id="ARBA00022801"/>
    </source>
</evidence>
<dbReference type="SMART" id="SM00464">
    <property type="entry name" value="LON"/>
    <property type="match status" value="1"/>
</dbReference>
<dbReference type="InterPro" id="IPR004815">
    <property type="entry name" value="Lon_bac/euk-typ"/>
</dbReference>
<dbReference type="NCBIfam" id="NF008053">
    <property type="entry name" value="PRK10787.1"/>
    <property type="match status" value="1"/>
</dbReference>
<dbReference type="RefSeq" id="WP_092128149.1">
    <property type="nucleotide sequence ID" value="NZ_FMYU01000004.1"/>
</dbReference>
<dbReference type="InterPro" id="IPR027417">
    <property type="entry name" value="P-loop_NTPase"/>
</dbReference>
<dbReference type="Gene3D" id="1.20.58.1480">
    <property type="match status" value="1"/>
</dbReference>
<evidence type="ECO:0000256" key="13">
    <source>
        <dbReference type="PROSITE-ProRule" id="PRU01122"/>
    </source>
</evidence>
<evidence type="ECO:0000256" key="3">
    <source>
        <dbReference type="ARBA" id="ARBA00022670"/>
    </source>
</evidence>
<evidence type="ECO:0000256" key="8">
    <source>
        <dbReference type="ARBA" id="ARBA00023016"/>
    </source>
</evidence>
<dbReference type="AlphaFoldDB" id="A0A1G6KTM6"/>
<dbReference type="PANTHER" id="PTHR10046">
    <property type="entry name" value="ATP DEPENDENT LON PROTEASE FAMILY MEMBER"/>
    <property type="match status" value="1"/>
</dbReference>
<comment type="similarity">
    <text evidence="9 10 13 14">Belongs to the peptidase S16 family.</text>
</comment>
<comment type="function">
    <text evidence="9">ATP-dependent serine protease that mediates the selective degradation of mutant and abnormal proteins as well as certain short-lived regulatory proteins. Required for cellular homeostasis and for survival from DNA damage and developmental changes induced by stress. Degrades polypeptides processively to yield small peptide fragments that are 5 to 10 amino acids long. Binds to DNA in a double-stranded, site-specific manner.</text>
</comment>
<feature type="domain" description="Lon proteolytic" evidence="16">
    <location>
        <begin position="610"/>
        <end position="792"/>
    </location>
</feature>
<dbReference type="Pfam" id="PF00004">
    <property type="entry name" value="AAA"/>
    <property type="match status" value="1"/>
</dbReference>
<dbReference type="OrthoDB" id="9803599at2"/>
<keyword evidence="4 9" id="KW-0547">Nucleotide-binding</keyword>
<protein>
    <recommendedName>
        <fullName evidence="9 10">Lon protease</fullName>
        <ecNumber evidence="9 10">3.4.21.53</ecNumber>
    </recommendedName>
    <alternativeName>
        <fullName evidence="9">ATP-dependent protease La</fullName>
    </alternativeName>
</protein>
<dbReference type="GO" id="GO:0034605">
    <property type="term" value="P:cellular response to heat"/>
    <property type="evidence" value="ECO:0007669"/>
    <property type="project" value="UniProtKB-UniRule"/>
</dbReference>
<dbReference type="Proteomes" id="UP000199411">
    <property type="component" value="Unassembled WGS sequence"/>
</dbReference>
<dbReference type="GO" id="GO:0043565">
    <property type="term" value="F:sequence-specific DNA binding"/>
    <property type="evidence" value="ECO:0007669"/>
    <property type="project" value="UniProtKB-UniRule"/>
</dbReference>
<evidence type="ECO:0000256" key="9">
    <source>
        <dbReference type="HAMAP-Rule" id="MF_01973"/>
    </source>
</evidence>
<evidence type="ECO:0000259" key="16">
    <source>
        <dbReference type="PROSITE" id="PS51786"/>
    </source>
</evidence>
<proteinExistence type="evidence at transcript level"/>
<dbReference type="InterPro" id="IPR015947">
    <property type="entry name" value="PUA-like_sf"/>
</dbReference>
<feature type="coiled-coil region" evidence="15">
    <location>
        <begin position="185"/>
        <end position="278"/>
    </location>
</feature>
<keyword evidence="5 9" id="KW-0378">Hydrolase</keyword>
<dbReference type="GO" id="GO:0005524">
    <property type="term" value="F:ATP binding"/>
    <property type="evidence" value="ECO:0007669"/>
    <property type="project" value="UniProtKB-UniRule"/>
</dbReference>
<dbReference type="GO" id="GO:0004176">
    <property type="term" value="F:ATP-dependent peptidase activity"/>
    <property type="evidence" value="ECO:0007669"/>
    <property type="project" value="UniProtKB-UniRule"/>
</dbReference>
<dbReference type="InterPro" id="IPR003111">
    <property type="entry name" value="Lon_prtase_N"/>
</dbReference>
<dbReference type="PROSITE" id="PS51786">
    <property type="entry name" value="LON_PROTEOLYTIC"/>
    <property type="match status" value="1"/>
</dbReference>
<dbReference type="CDD" id="cd19500">
    <property type="entry name" value="RecA-like_Lon"/>
    <property type="match status" value="1"/>
</dbReference>
<evidence type="ECO:0000256" key="4">
    <source>
        <dbReference type="ARBA" id="ARBA00022741"/>
    </source>
</evidence>
<dbReference type="Gene3D" id="2.30.130.40">
    <property type="entry name" value="LON domain-like"/>
    <property type="match status" value="1"/>
</dbReference>
<dbReference type="InterPro" id="IPR003593">
    <property type="entry name" value="AAA+_ATPase"/>
</dbReference>
<dbReference type="PROSITE" id="PS51787">
    <property type="entry name" value="LON_N"/>
    <property type="match status" value="1"/>
</dbReference>
<dbReference type="FunFam" id="1.20.5.5270:FF:000002">
    <property type="entry name" value="Lon protease homolog"/>
    <property type="match status" value="1"/>
</dbReference>
<dbReference type="InterPro" id="IPR020568">
    <property type="entry name" value="Ribosomal_Su5_D2-typ_SF"/>
</dbReference>
<evidence type="ECO:0000256" key="7">
    <source>
        <dbReference type="ARBA" id="ARBA00022840"/>
    </source>
</evidence>
<dbReference type="EC" id="3.4.21.53" evidence="9 10"/>
<gene>
    <name evidence="9" type="primary">lon</name>
    <name evidence="18" type="ORF">SAMN05660835_00691</name>
</gene>